<proteinExistence type="predicted"/>
<accession>A0A8J2NNG5</accession>
<dbReference type="AlphaFoldDB" id="A0A8J2NNG5"/>
<protein>
    <submittedName>
        <fullName evidence="2">Uncharacterized protein</fullName>
    </submittedName>
</protein>
<reference evidence="2" key="1">
    <citation type="submission" date="2021-06" db="EMBL/GenBank/DDBJ databases">
        <authorList>
            <person name="Hodson N. C."/>
            <person name="Mongue J. A."/>
            <person name="Jaron S. K."/>
        </authorList>
    </citation>
    <scope>NUCLEOTIDE SEQUENCE</scope>
</reference>
<evidence type="ECO:0000313" key="3">
    <source>
        <dbReference type="Proteomes" id="UP000708208"/>
    </source>
</evidence>
<feature type="transmembrane region" description="Helical" evidence="1">
    <location>
        <begin position="517"/>
        <end position="539"/>
    </location>
</feature>
<evidence type="ECO:0000313" key="2">
    <source>
        <dbReference type="EMBL" id="CAG7719701.1"/>
    </source>
</evidence>
<keyword evidence="1" id="KW-0472">Membrane</keyword>
<organism evidence="2 3">
    <name type="scientific">Allacma fusca</name>
    <dbReference type="NCBI Taxonomy" id="39272"/>
    <lineage>
        <taxon>Eukaryota</taxon>
        <taxon>Metazoa</taxon>
        <taxon>Ecdysozoa</taxon>
        <taxon>Arthropoda</taxon>
        <taxon>Hexapoda</taxon>
        <taxon>Collembola</taxon>
        <taxon>Symphypleona</taxon>
        <taxon>Sminthuridae</taxon>
        <taxon>Allacma</taxon>
    </lineage>
</organism>
<keyword evidence="1" id="KW-0812">Transmembrane</keyword>
<sequence length="544" mass="63756">MVYRSQTHANLSANASIIAKPSHLERGFFFCSSCSRDDYDLIEFGRSEENFYQDMLMAMQTLTKNGTNILWITAMPSGDTNVLLDKRAPFQIKSPTSLRVSILNFLLSGNNSTLMGRYDKILERDQVPRNYIWGAGKPRILWELDWNTMQIPDNLDFYITGCTSTFKFITSDGIITRKSDETFQRFIIPFQPSFWYFLLGTLVLTAFFISIIIYKIRPSGSFARNFVGTLEKLLYILLEQDADGNEVTDVVSKFSKRALITWLVAAIVITNAYKGVVNSNYVFNFPFETKWQTLMDLSNFKLYLPTKNKSLCRNHRSLKYMNRSRNRLEVNMKFETHEFFNQVNRWYVMSTLERFADEQKWRRTHSMLSYIMNRIYFFCDQTQKLANIITKELMEPKTAMVVETKRFPVYWRQVQGLVTANRKLKFAHNFKITDNFLKMPAGYYLTGGMDQVYQVVPNRLKTLMSSGIYGLWEKWDKINFPETEFERDVGGSIEFLESNTATVRPLMLRDPDIYLNFQLYSFCLILSFAILLVECIYSWRNLCI</sequence>
<evidence type="ECO:0000256" key="1">
    <source>
        <dbReference type="SAM" id="Phobius"/>
    </source>
</evidence>
<gene>
    <name evidence="2" type="ORF">AFUS01_LOCUS9011</name>
</gene>
<comment type="caution">
    <text evidence="2">The sequence shown here is derived from an EMBL/GenBank/DDBJ whole genome shotgun (WGS) entry which is preliminary data.</text>
</comment>
<keyword evidence="3" id="KW-1185">Reference proteome</keyword>
<feature type="transmembrane region" description="Helical" evidence="1">
    <location>
        <begin position="194"/>
        <end position="214"/>
    </location>
</feature>
<keyword evidence="1" id="KW-1133">Transmembrane helix</keyword>
<name>A0A8J2NNG5_9HEXA</name>
<dbReference type="EMBL" id="CAJVCH010063777">
    <property type="protein sequence ID" value="CAG7719701.1"/>
    <property type="molecule type" value="Genomic_DNA"/>
</dbReference>
<dbReference type="Proteomes" id="UP000708208">
    <property type="component" value="Unassembled WGS sequence"/>
</dbReference>